<accession>A0A2G5UJ61</accession>
<feature type="region of interest" description="Disordered" evidence="1">
    <location>
        <begin position="237"/>
        <end position="288"/>
    </location>
</feature>
<feature type="compositionally biased region" description="Low complexity" evidence="1">
    <location>
        <begin position="237"/>
        <end position="250"/>
    </location>
</feature>
<organism evidence="3 4">
    <name type="scientific">Caenorhabditis nigoni</name>
    <dbReference type="NCBI Taxonomy" id="1611254"/>
    <lineage>
        <taxon>Eukaryota</taxon>
        <taxon>Metazoa</taxon>
        <taxon>Ecdysozoa</taxon>
        <taxon>Nematoda</taxon>
        <taxon>Chromadorea</taxon>
        <taxon>Rhabditida</taxon>
        <taxon>Rhabditina</taxon>
        <taxon>Rhabditomorpha</taxon>
        <taxon>Rhabditoidea</taxon>
        <taxon>Rhabditidae</taxon>
        <taxon>Peloderinae</taxon>
        <taxon>Caenorhabditis</taxon>
    </lineage>
</organism>
<comment type="caution">
    <text evidence="3">The sequence shown here is derived from an EMBL/GenBank/DDBJ whole genome shotgun (WGS) entry which is preliminary data.</text>
</comment>
<dbReference type="Gene3D" id="1.10.490.10">
    <property type="entry name" value="Globins"/>
    <property type="match status" value="1"/>
</dbReference>
<proteinExistence type="predicted"/>
<dbReference type="SUPFAM" id="SSF46458">
    <property type="entry name" value="Globin-like"/>
    <property type="match status" value="1"/>
</dbReference>
<sequence length="299" mass="33625">MYPCRLRPLWLPLALVTEEIIHTKFLKAVIMGNAKSTDEKPKKSVRRKSATTPSTRSSSSSSRPSISSQGNRKPLLSINQRQIIKGCMDNSKDDLGERIFRRALERRDDFKQFIDKLTKKQRYENSSYLKQFLLGVVDNLTDIDEINRLAEDFGCNHVQFRVNGFKPDFFACTADAVTTECTFLDQAAHPTSETAAAWSLLTSHVFSAVRDGYYAELRRQRKSSNAFRARVSVDVVSTGTDDGTSLSSATRRSNSPQEEIAENYEHHQSTSTHHHHHSSSANDSCVESSGNFLAPPTVY</sequence>
<feature type="region of interest" description="Disordered" evidence="1">
    <location>
        <begin position="36"/>
        <end position="72"/>
    </location>
</feature>
<name>A0A2G5UJ61_9PELO</name>
<dbReference type="GO" id="GO:0020037">
    <property type="term" value="F:heme binding"/>
    <property type="evidence" value="ECO:0007669"/>
    <property type="project" value="InterPro"/>
</dbReference>
<dbReference type="PROSITE" id="PS01033">
    <property type="entry name" value="GLOBIN"/>
    <property type="match status" value="1"/>
</dbReference>
<dbReference type="InterPro" id="IPR012292">
    <property type="entry name" value="Globin/Proto"/>
</dbReference>
<dbReference type="OrthoDB" id="5854162at2759"/>
<keyword evidence="4" id="KW-1185">Reference proteome</keyword>
<evidence type="ECO:0000313" key="4">
    <source>
        <dbReference type="Proteomes" id="UP000230233"/>
    </source>
</evidence>
<reference evidence="4" key="1">
    <citation type="submission" date="2017-10" db="EMBL/GenBank/DDBJ databases">
        <title>Rapid genome shrinkage in a self-fertile nematode reveals novel sperm competition proteins.</title>
        <authorList>
            <person name="Yin D."/>
            <person name="Schwarz E.M."/>
            <person name="Thomas C.G."/>
            <person name="Felde R.L."/>
            <person name="Korf I.F."/>
            <person name="Cutter A.D."/>
            <person name="Schartner C.M."/>
            <person name="Ralston E.J."/>
            <person name="Meyer B.J."/>
            <person name="Haag E.S."/>
        </authorList>
    </citation>
    <scope>NUCLEOTIDE SEQUENCE [LARGE SCALE GENOMIC DNA]</scope>
    <source>
        <strain evidence="4">JU1422</strain>
    </source>
</reference>
<dbReference type="Proteomes" id="UP000230233">
    <property type="component" value="Chromosome III"/>
</dbReference>
<protein>
    <recommendedName>
        <fullName evidence="2">Globin domain-containing protein</fullName>
    </recommendedName>
</protein>
<evidence type="ECO:0000313" key="3">
    <source>
        <dbReference type="EMBL" id="PIC39592.1"/>
    </source>
</evidence>
<evidence type="ECO:0000259" key="2">
    <source>
        <dbReference type="PROSITE" id="PS01033"/>
    </source>
</evidence>
<evidence type="ECO:0000256" key="1">
    <source>
        <dbReference type="SAM" id="MobiDB-lite"/>
    </source>
</evidence>
<dbReference type="GO" id="GO:0019825">
    <property type="term" value="F:oxygen binding"/>
    <property type="evidence" value="ECO:0007669"/>
    <property type="project" value="InterPro"/>
</dbReference>
<dbReference type="InterPro" id="IPR044399">
    <property type="entry name" value="Mb-like_M"/>
</dbReference>
<dbReference type="InterPro" id="IPR000971">
    <property type="entry name" value="Globin"/>
</dbReference>
<dbReference type="InterPro" id="IPR009050">
    <property type="entry name" value="Globin-like_sf"/>
</dbReference>
<dbReference type="STRING" id="1611254.A0A2G5UJ61"/>
<feature type="compositionally biased region" description="Low complexity" evidence="1">
    <location>
        <begin position="50"/>
        <end position="68"/>
    </location>
</feature>
<dbReference type="AlphaFoldDB" id="A0A2G5UJ61"/>
<dbReference type="EMBL" id="PDUG01000003">
    <property type="protein sequence ID" value="PIC39592.1"/>
    <property type="molecule type" value="Genomic_DNA"/>
</dbReference>
<feature type="domain" description="Globin" evidence="2">
    <location>
        <begin position="75"/>
        <end position="214"/>
    </location>
</feature>
<dbReference type="CDD" id="cd01040">
    <property type="entry name" value="Mb-like"/>
    <property type="match status" value="1"/>
</dbReference>
<gene>
    <name evidence="3" type="primary">Cni-glb-11</name>
    <name evidence="3" type="synonym">Cnig_chr_III.g11228</name>
    <name evidence="3" type="ORF">B9Z55_011228</name>
</gene>